<dbReference type="RefSeq" id="WP_107684552.1">
    <property type="nucleotide sequence ID" value="NZ_PZKL01000045.1"/>
</dbReference>
<organism evidence="1 2">
    <name type="scientific">Aeromonas veronii</name>
    <dbReference type="NCBI Taxonomy" id="654"/>
    <lineage>
        <taxon>Bacteria</taxon>
        <taxon>Pseudomonadati</taxon>
        <taxon>Pseudomonadota</taxon>
        <taxon>Gammaproteobacteria</taxon>
        <taxon>Aeromonadales</taxon>
        <taxon>Aeromonadaceae</taxon>
        <taxon>Aeromonas</taxon>
    </lineage>
</organism>
<name>A0A2T4MWE4_AERVE</name>
<evidence type="ECO:0000313" key="1">
    <source>
        <dbReference type="EMBL" id="PTH78927.1"/>
    </source>
</evidence>
<proteinExistence type="predicted"/>
<sequence>MITLLKSSNQSPKSEVIMQEQSAVDMQQQVAVTGKQVTGFIPSADAANAAVKVISEDGTVGYLVGKDAFAKQSSTHLRQSMTQRNSAMGDVSEADMLAGAISASSLVFGDEVVGFASVTMELMSGRSIIGKKRRFVINKEIETHPAGVSSVFTHELLACLDEDAYNEQAEKYECKENIFVIDFDEAKNDYAWNLQDDEPFSMTYKGKSYMICM</sequence>
<dbReference type="Proteomes" id="UP000241986">
    <property type="component" value="Unassembled WGS sequence"/>
</dbReference>
<evidence type="ECO:0000313" key="2">
    <source>
        <dbReference type="Proteomes" id="UP000241986"/>
    </source>
</evidence>
<comment type="caution">
    <text evidence="1">The sequence shown here is derived from an EMBL/GenBank/DDBJ whole genome shotgun (WGS) entry which is preliminary data.</text>
</comment>
<dbReference type="AlphaFoldDB" id="A0A2T4MWE4"/>
<protein>
    <submittedName>
        <fullName evidence="1">Uncharacterized protein</fullName>
    </submittedName>
</protein>
<reference evidence="1 2" key="1">
    <citation type="submission" date="2018-03" db="EMBL/GenBank/DDBJ databases">
        <title>Aeromonas veronii whole genome sequencing and analysis.</title>
        <authorList>
            <person name="Xie H."/>
            <person name="Liu T."/>
            <person name="Wang K."/>
        </authorList>
    </citation>
    <scope>NUCLEOTIDE SEQUENCE [LARGE SCALE GENOMIC DNA]</scope>
    <source>
        <strain evidence="1 2">XH.VA.1</strain>
    </source>
</reference>
<dbReference type="EMBL" id="PZKL01000045">
    <property type="protein sequence ID" value="PTH78927.1"/>
    <property type="molecule type" value="Genomic_DNA"/>
</dbReference>
<accession>A0A2T4MWE4</accession>
<gene>
    <name evidence="1" type="ORF">DAA48_21030</name>
</gene>